<dbReference type="EMBL" id="JAABNR010000006">
    <property type="protein sequence ID" value="NBZ87609.1"/>
    <property type="molecule type" value="Genomic_DNA"/>
</dbReference>
<protein>
    <submittedName>
        <fullName evidence="5">Cystathionine gamma-lyase</fullName>
        <ecNumber evidence="5">4.4.1.1</ecNumber>
    </submittedName>
</protein>
<comment type="caution">
    <text evidence="5">The sequence shown here is derived from an EMBL/GenBank/DDBJ whole genome shotgun (WGS) entry which is preliminary data.</text>
</comment>
<dbReference type="PIRSF" id="PIRSF001434">
    <property type="entry name" value="CGS"/>
    <property type="match status" value="1"/>
</dbReference>
<dbReference type="GO" id="GO:0019343">
    <property type="term" value="P:cysteine biosynthetic process via cystathionine"/>
    <property type="evidence" value="ECO:0007669"/>
    <property type="project" value="TreeGrafter"/>
</dbReference>
<evidence type="ECO:0000256" key="3">
    <source>
        <dbReference type="PIRSR" id="PIRSR001434-2"/>
    </source>
</evidence>
<evidence type="ECO:0000313" key="6">
    <source>
        <dbReference type="Proteomes" id="UP001193501"/>
    </source>
</evidence>
<dbReference type="PANTHER" id="PTHR11808:SF85">
    <property type="entry name" value="CYSTATHIONINE GAMMA-LYASE-RELATED"/>
    <property type="match status" value="1"/>
</dbReference>
<name>A0AAE4Y999_9RHOB</name>
<gene>
    <name evidence="5" type="ORF">GV832_08450</name>
</gene>
<dbReference type="PANTHER" id="PTHR11808">
    <property type="entry name" value="TRANS-SULFURATION ENZYME FAMILY MEMBER"/>
    <property type="match status" value="1"/>
</dbReference>
<reference evidence="5" key="1">
    <citation type="submission" date="2020-01" db="EMBL/GenBank/DDBJ databases">
        <authorList>
            <person name="Chen W.-M."/>
        </authorList>
    </citation>
    <scope>NUCLEOTIDE SEQUENCE</scope>
    <source>
        <strain evidence="5">CYK-10</strain>
    </source>
</reference>
<feature type="modified residue" description="N6-(pyridoxal phosphate)lysine" evidence="3">
    <location>
        <position position="194"/>
    </location>
</feature>
<dbReference type="EC" id="4.4.1.1" evidence="5"/>
<dbReference type="GO" id="GO:0004123">
    <property type="term" value="F:cystathionine gamma-lyase activity"/>
    <property type="evidence" value="ECO:0007669"/>
    <property type="project" value="TreeGrafter"/>
</dbReference>
<comment type="similarity">
    <text evidence="4">Belongs to the trans-sulfuration enzymes family.</text>
</comment>
<dbReference type="NCBIfam" id="NF005758">
    <property type="entry name" value="PRK07582.1"/>
    <property type="match status" value="1"/>
</dbReference>
<dbReference type="InterPro" id="IPR015422">
    <property type="entry name" value="PyrdxlP-dep_Trfase_small"/>
</dbReference>
<dbReference type="GO" id="GO:0019346">
    <property type="term" value="P:transsulfuration"/>
    <property type="evidence" value="ECO:0007669"/>
    <property type="project" value="InterPro"/>
</dbReference>
<dbReference type="RefSeq" id="WP_168774409.1">
    <property type="nucleotide sequence ID" value="NZ_JAABNR010000006.1"/>
</dbReference>
<dbReference type="GO" id="GO:0005737">
    <property type="term" value="C:cytoplasm"/>
    <property type="evidence" value="ECO:0007669"/>
    <property type="project" value="TreeGrafter"/>
</dbReference>
<dbReference type="FunFam" id="3.40.640.10:FF:000046">
    <property type="entry name" value="Cystathionine gamma-lyase"/>
    <property type="match status" value="1"/>
</dbReference>
<evidence type="ECO:0000313" key="5">
    <source>
        <dbReference type="EMBL" id="NBZ87609.1"/>
    </source>
</evidence>
<accession>A0AAE4Y999</accession>
<comment type="cofactor">
    <cofactor evidence="1 4">
        <name>pyridoxal 5'-phosphate</name>
        <dbReference type="ChEBI" id="CHEBI:597326"/>
    </cofactor>
</comment>
<dbReference type="Proteomes" id="UP001193501">
    <property type="component" value="Unassembled WGS sequence"/>
</dbReference>
<evidence type="ECO:0000256" key="2">
    <source>
        <dbReference type="ARBA" id="ARBA00022898"/>
    </source>
</evidence>
<dbReference type="AlphaFoldDB" id="A0AAE4Y999"/>
<dbReference type="InterPro" id="IPR000277">
    <property type="entry name" value="Cys/Met-Metab_PyrdxlP-dep_enz"/>
</dbReference>
<organism evidence="5 6">
    <name type="scientific">Stagnihabitans tardus</name>
    <dbReference type="NCBI Taxonomy" id="2699202"/>
    <lineage>
        <taxon>Bacteria</taxon>
        <taxon>Pseudomonadati</taxon>
        <taxon>Pseudomonadota</taxon>
        <taxon>Alphaproteobacteria</taxon>
        <taxon>Rhodobacterales</taxon>
        <taxon>Paracoccaceae</taxon>
        <taxon>Stagnihabitans</taxon>
    </lineage>
</organism>
<evidence type="ECO:0000256" key="4">
    <source>
        <dbReference type="RuleBase" id="RU362118"/>
    </source>
</evidence>
<dbReference type="Gene3D" id="3.40.640.10">
    <property type="entry name" value="Type I PLP-dependent aspartate aminotransferase-like (Major domain)"/>
    <property type="match status" value="1"/>
</dbReference>
<keyword evidence="6" id="KW-1185">Reference proteome</keyword>
<sequence length="366" mass="38926">MTNDRRFADMLHHRGQRLGQGDPVAPPLVSATTYHLAGLEGAAFKYGRMAMPTWEEVEEQLAILEGAPVVGFPSGMAAISAALFATLSAGDTVILPEDGYYTTRLLADRFLAGFGVKARYVATTAMEGADFTGAAVVFLETPSNPGLDVADIAVVARRAHAAGARLIVDNTTMTALLQRPLDLGADLVVAADTKAPGGHSDVLYGHVAGRDAGVMARVAEWRKLAGVVPGAFEAWLLHRGLETLEVRLSRMCASAMVVAERLSAHPRVRAVRYPGLAGDPSYKVAQAQMSDFGFLISFELEGEAEAEAFLDRCRYLTQTTSFGGTHSAGERRARWGDAVAPGFIRLSVGVEPVEALWSALAEALDA</sequence>
<keyword evidence="2 3" id="KW-0663">Pyridoxal phosphate</keyword>
<proteinExistence type="inferred from homology"/>
<dbReference type="InterPro" id="IPR015421">
    <property type="entry name" value="PyrdxlP-dep_Trfase_major"/>
</dbReference>
<dbReference type="InterPro" id="IPR015424">
    <property type="entry name" value="PyrdxlP-dep_Trfase"/>
</dbReference>
<dbReference type="SUPFAM" id="SSF53383">
    <property type="entry name" value="PLP-dependent transferases"/>
    <property type="match status" value="1"/>
</dbReference>
<keyword evidence="5" id="KW-0456">Lyase</keyword>
<dbReference type="Gene3D" id="3.90.1150.10">
    <property type="entry name" value="Aspartate Aminotransferase, domain 1"/>
    <property type="match status" value="1"/>
</dbReference>
<dbReference type="Pfam" id="PF01053">
    <property type="entry name" value="Cys_Met_Meta_PP"/>
    <property type="match status" value="1"/>
</dbReference>
<dbReference type="GO" id="GO:0030170">
    <property type="term" value="F:pyridoxal phosphate binding"/>
    <property type="evidence" value="ECO:0007669"/>
    <property type="project" value="InterPro"/>
</dbReference>
<evidence type="ECO:0000256" key="1">
    <source>
        <dbReference type="ARBA" id="ARBA00001933"/>
    </source>
</evidence>